<dbReference type="EMBL" id="KB822719">
    <property type="protein sequence ID" value="ETN41786.1"/>
    <property type="molecule type" value="Genomic_DNA"/>
</dbReference>
<proteinExistence type="predicted"/>
<evidence type="ECO:0000256" key="1">
    <source>
        <dbReference type="SAM" id="MobiDB-lite"/>
    </source>
</evidence>
<dbReference type="Proteomes" id="UP000030752">
    <property type="component" value="Unassembled WGS sequence"/>
</dbReference>
<name>W2RZ59_CYPE1</name>
<protein>
    <submittedName>
        <fullName evidence="2">Uncharacterized protein</fullName>
    </submittedName>
</protein>
<evidence type="ECO:0000313" key="3">
    <source>
        <dbReference type="Proteomes" id="UP000030752"/>
    </source>
</evidence>
<dbReference type="GeneID" id="19971062"/>
<dbReference type="RefSeq" id="XP_008716295.1">
    <property type="nucleotide sequence ID" value="XM_008718073.1"/>
</dbReference>
<dbReference type="VEuPathDB" id="FungiDB:HMPREF1541_03723"/>
<dbReference type="InParanoid" id="W2RZ59"/>
<dbReference type="HOGENOM" id="CLU_1189873_0_0_1"/>
<dbReference type="AlphaFoldDB" id="W2RZ59"/>
<keyword evidence="3" id="KW-1185">Reference proteome</keyword>
<gene>
    <name evidence="2" type="ORF">HMPREF1541_03723</name>
</gene>
<evidence type="ECO:0000313" key="2">
    <source>
        <dbReference type="EMBL" id="ETN41786.1"/>
    </source>
</evidence>
<sequence>MAVPRQKIPARVGDHASTVTKRNRLVFMLRLAPWFDDCSARAYKEVTRVDSCRKLGETGPKDDFVTIGKGWLLCTGCLKYRPAKIAMVHTSHFLDGAAEPGRWTRCLVRRQDEYLMHSHLVFHDTEDGWTPIVVDKRKLPGYVNPSAPKKKKKKSTTGSKAQAKSMKKEKIDTPVGGNGNGNDKATAGSAYQLDEPTGLEDCLYLPVDTYGTRVGEVSLCPRHNLDPVTLVGA</sequence>
<organism evidence="2 3">
    <name type="scientific">Cyphellophora europaea (strain CBS 101466)</name>
    <name type="common">Phialophora europaea</name>
    <dbReference type="NCBI Taxonomy" id="1220924"/>
    <lineage>
        <taxon>Eukaryota</taxon>
        <taxon>Fungi</taxon>
        <taxon>Dikarya</taxon>
        <taxon>Ascomycota</taxon>
        <taxon>Pezizomycotina</taxon>
        <taxon>Eurotiomycetes</taxon>
        <taxon>Chaetothyriomycetidae</taxon>
        <taxon>Chaetothyriales</taxon>
        <taxon>Cyphellophoraceae</taxon>
        <taxon>Cyphellophora</taxon>
    </lineage>
</organism>
<reference evidence="2 3" key="1">
    <citation type="submission" date="2013-03" db="EMBL/GenBank/DDBJ databases">
        <title>The Genome Sequence of Phialophora europaea CBS 101466.</title>
        <authorList>
            <consortium name="The Broad Institute Genomics Platform"/>
            <person name="Cuomo C."/>
            <person name="de Hoog S."/>
            <person name="Gorbushina A."/>
            <person name="Walker B."/>
            <person name="Young S.K."/>
            <person name="Zeng Q."/>
            <person name="Gargeya S."/>
            <person name="Fitzgerald M."/>
            <person name="Haas B."/>
            <person name="Abouelleil A."/>
            <person name="Allen A.W."/>
            <person name="Alvarado L."/>
            <person name="Arachchi H.M."/>
            <person name="Berlin A.M."/>
            <person name="Chapman S.B."/>
            <person name="Gainer-Dewar J."/>
            <person name="Goldberg J."/>
            <person name="Griggs A."/>
            <person name="Gujja S."/>
            <person name="Hansen M."/>
            <person name="Howarth C."/>
            <person name="Imamovic A."/>
            <person name="Ireland A."/>
            <person name="Larimer J."/>
            <person name="McCowan C."/>
            <person name="Murphy C."/>
            <person name="Pearson M."/>
            <person name="Poon T.W."/>
            <person name="Priest M."/>
            <person name="Roberts A."/>
            <person name="Saif S."/>
            <person name="Shea T."/>
            <person name="Sisk P."/>
            <person name="Sykes S."/>
            <person name="Wortman J."/>
            <person name="Nusbaum C."/>
            <person name="Birren B."/>
        </authorList>
    </citation>
    <scope>NUCLEOTIDE SEQUENCE [LARGE SCALE GENOMIC DNA]</scope>
    <source>
        <strain evidence="2 3">CBS 101466</strain>
    </source>
</reference>
<feature type="region of interest" description="Disordered" evidence="1">
    <location>
        <begin position="140"/>
        <end position="189"/>
    </location>
</feature>
<accession>W2RZ59</accession>